<dbReference type="PANTHER" id="PTHR36919">
    <property type="entry name" value="BLR1215 PROTEIN"/>
    <property type="match status" value="1"/>
</dbReference>
<dbReference type="PATRIC" id="fig|45068.5.peg.1756"/>
<organism evidence="3 4">
    <name type="scientific">Legionella londiniensis</name>
    <dbReference type="NCBI Taxonomy" id="45068"/>
    <lineage>
        <taxon>Bacteria</taxon>
        <taxon>Pseudomonadati</taxon>
        <taxon>Pseudomonadota</taxon>
        <taxon>Gammaproteobacteria</taxon>
        <taxon>Legionellales</taxon>
        <taxon>Legionellaceae</taxon>
        <taxon>Legionella</taxon>
    </lineage>
</organism>
<dbReference type="PANTHER" id="PTHR36919:SF3">
    <property type="entry name" value="BLL5882 PROTEIN"/>
    <property type="match status" value="1"/>
</dbReference>
<reference evidence="3 4" key="1">
    <citation type="submission" date="2015-11" db="EMBL/GenBank/DDBJ databases">
        <title>Genomic analysis of 38 Legionella species identifies large and diverse effector repertoires.</title>
        <authorList>
            <person name="Burstein D."/>
            <person name="Amaro F."/>
            <person name="Zusman T."/>
            <person name="Lifshitz Z."/>
            <person name="Cohen O."/>
            <person name="Gilbert J.A."/>
            <person name="Pupko T."/>
            <person name="Shuman H.A."/>
            <person name="Segal G."/>
        </authorList>
    </citation>
    <scope>NUCLEOTIDE SEQUENCE [LARGE SCALE GENOMIC DNA]</scope>
    <source>
        <strain evidence="3 4">ATCC 49505</strain>
    </source>
</reference>
<feature type="domain" description="DUF2147" evidence="2">
    <location>
        <begin position="27"/>
        <end position="141"/>
    </location>
</feature>
<gene>
    <name evidence="3" type="ORF">Llon_1620</name>
</gene>
<feature type="signal peptide" evidence="1">
    <location>
        <begin position="1"/>
        <end position="22"/>
    </location>
</feature>
<keyword evidence="4" id="KW-1185">Reference proteome</keyword>
<evidence type="ECO:0000256" key="1">
    <source>
        <dbReference type="SAM" id="SignalP"/>
    </source>
</evidence>
<dbReference type="InterPro" id="IPR019223">
    <property type="entry name" value="DUF2147"/>
</dbReference>
<dbReference type="STRING" id="45068.Llon_1620"/>
<sequence length="155" mass="17272">MRRIVLSLVTFLAFFYMPQAMADMPVGTWTTMDDKTGKKRAVVELSLKNGELSGKIVKVFREKGDKGICAKCPGEFKNKPIEGLTFLWGLKDQGRGVWSSGQILDPKSGKIYRAKLSMHGDKLYVRGYVGLAMLGRTQVWVKKISASENHDPSMA</sequence>
<dbReference type="Proteomes" id="UP000054997">
    <property type="component" value="Unassembled WGS sequence"/>
</dbReference>
<feature type="chain" id="PRO_5006914881" evidence="1">
    <location>
        <begin position="23"/>
        <end position="155"/>
    </location>
</feature>
<comment type="caution">
    <text evidence="3">The sequence shown here is derived from an EMBL/GenBank/DDBJ whole genome shotgun (WGS) entry which is preliminary data.</text>
</comment>
<dbReference type="RefSeq" id="WP_058529633.1">
    <property type="nucleotide sequence ID" value="NZ_CAAAHZ010000004.1"/>
</dbReference>
<accession>A0A0W0VKX0</accession>
<protein>
    <submittedName>
        <fullName evidence="3">Putative signal peptide protein</fullName>
    </submittedName>
</protein>
<proteinExistence type="predicted"/>
<name>A0A0W0VKX0_9GAMM</name>
<dbReference type="AlphaFoldDB" id="A0A0W0VKX0"/>
<dbReference type="Pfam" id="PF09917">
    <property type="entry name" value="DUF2147"/>
    <property type="match status" value="1"/>
</dbReference>
<dbReference type="OrthoDB" id="9814399at2"/>
<dbReference type="Gene3D" id="2.40.128.520">
    <property type="match status" value="1"/>
</dbReference>
<evidence type="ECO:0000313" key="4">
    <source>
        <dbReference type="Proteomes" id="UP000054997"/>
    </source>
</evidence>
<keyword evidence="1" id="KW-0732">Signal</keyword>
<evidence type="ECO:0000259" key="2">
    <source>
        <dbReference type="Pfam" id="PF09917"/>
    </source>
</evidence>
<dbReference type="EMBL" id="LNYK01000019">
    <property type="protein sequence ID" value="KTD20734.1"/>
    <property type="molecule type" value="Genomic_DNA"/>
</dbReference>
<evidence type="ECO:0000313" key="3">
    <source>
        <dbReference type="EMBL" id="KTD20734.1"/>
    </source>
</evidence>